<dbReference type="HAMAP" id="MF_01200_B">
    <property type="entry name" value="OMPdecase_type1_B"/>
    <property type="match status" value="1"/>
</dbReference>
<feature type="active site" description="For OMPdecase activity" evidence="10">
    <location>
        <position position="65"/>
    </location>
</feature>
<evidence type="ECO:0000256" key="9">
    <source>
        <dbReference type="HAMAP-Rule" id="MF_01200"/>
    </source>
</evidence>
<dbReference type="NCBIfam" id="TIGR01740">
    <property type="entry name" value="pyrF"/>
    <property type="match status" value="1"/>
</dbReference>
<evidence type="ECO:0000256" key="7">
    <source>
        <dbReference type="ARBA" id="ARBA00049157"/>
    </source>
</evidence>
<dbReference type="GO" id="GO:0006207">
    <property type="term" value="P:'de novo' pyrimidine nucleobase biosynthetic process"/>
    <property type="evidence" value="ECO:0007669"/>
    <property type="project" value="InterPro"/>
</dbReference>
<comment type="catalytic activity">
    <reaction evidence="7 9 12">
        <text>orotidine 5'-phosphate + H(+) = UMP + CO2</text>
        <dbReference type="Rhea" id="RHEA:11596"/>
        <dbReference type="ChEBI" id="CHEBI:15378"/>
        <dbReference type="ChEBI" id="CHEBI:16526"/>
        <dbReference type="ChEBI" id="CHEBI:57538"/>
        <dbReference type="ChEBI" id="CHEBI:57865"/>
        <dbReference type="EC" id="4.1.1.23"/>
    </reaction>
</comment>
<dbReference type="GO" id="GO:0044205">
    <property type="term" value="P:'de novo' UMP biosynthetic process"/>
    <property type="evidence" value="ECO:0007669"/>
    <property type="project" value="UniProtKB-UniRule"/>
</dbReference>
<keyword evidence="4 9" id="KW-0210">Decarboxylase</keyword>
<comment type="pathway">
    <text evidence="2 9 12">Pyrimidine metabolism; UMP biosynthesis via de novo pathway; UMP from orotate: step 2/2.</text>
</comment>
<dbReference type="Proteomes" id="UP000066549">
    <property type="component" value="Chromosome"/>
</dbReference>
<keyword evidence="6 9" id="KW-0456">Lyase</keyword>
<dbReference type="GO" id="GO:0005829">
    <property type="term" value="C:cytosol"/>
    <property type="evidence" value="ECO:0007669"/>
    <property type="project" value="TreeGrafter"/>
</dbReference>
<evidence type="ECO:0000256" key="6">
    <source>
        <dbReference type="ARBA" id="ARBA00023239"/>
    </source>
</evidence>
<dbReference type="CDD" id="cd04725">
    <property type="entry name" value="OMP_decarboxylase_like"/>
    <property type="match status" value="1"/>
</dbReference>
<feature type="binding site" evidence="9 11">
    <location>
        <position position="119"/>
    </location>
    <ligand>
        <name>substrate</name>
    </ligand>
</feature>
<dbReference type="EC" id="4.1.1.23" evidence="9"/>
<dbReference type="UniPathway" id="UPA00070">
    <property type="reaction ID" value="UER00120"/>
</dbReference>
<reference evidence="14 15" key="1">
    <citation type="submission" date="2015-03" db="EMBL/GenBank/DDBJ databases">
        <title>Comparative analysis of the OM43 clade including a novel species from Red Sea uncovers genomic and metabolic diversity among marine methylotrophs.</title>
        <authorList>
            <person name="Jimenez-Infante F."/>
            <person name="Ngugi D.K."/>
            <person name="Vinu M."/>
            <person name="Alam I."/>
            <person name="Kamau A."/>
            <person name="Blom J."/>
            <person name="Bajic V.B."/>
            <person name="Stingl U."/>
        </authorList>
    </citation>
    <scope>NUCLEOTIDE SEQUENCE [LARGE SCALE GENOMIC DNA]</scope>
    <source>
        <strain evidence="14 15">MBRSH7</strain>
    </source>
</reference>
<protein>
    <recommendedName>
        <fullName evidence="9">Orotidine 5'-phosphate decarboxylase</fullName>
        <ecNumber evidence="9">4.1.1.23</ecNumber>
    </recommendedName>
    <alternativeName>
        <fullName evidence="9">OMP decarboxylase</fullName>
        <shortName evidence="9">OMPDCase</shortName>
        <shortName evidence="9">OMPdecase</shortName>
    </alternativeName>
</protein>
<accession>A0A0H4J002</accession>
<feature type="binding site" evidence="9 11">
    <location>
        <position position="208"/>
    </location>
    <ligand>
        <name>substrate</name>
    </ligand>
</feature>
<evidence type="ECO:0000256" key="10">
    <source>
        <dbReference type="PIRSR" id="PIRSR614732-1"/>
    </source>
</evidence>
<feature type="binding site" evidence="9 11">
    <location>
        <position position="33"/>
    </location>
    <ligand>
        <name>substrate</name>
    </ligand>
</feature>
<evidence type="ECO:0000313" key="14">
    <source>
        <dbReference type="EMBL" id="AKO65360.1"/>
    </source>
</evidence>
<feature type="binding site" evidence="9 11">
    <location>
        <position position="180"/>
    </location>
    <ligand>
        <name>substrate</name>
    </ligand>
</feature>
<comment type="function">
    <text evidence="1 9">Catalyzes the decarboxylation of orotidine 5'-monophosphate (OMP) to uridine 5'-monophosphate (UMP).</text>
</comment>
<dbReference type="NCBIfam" id="NF001273">
    <property type="entry name" value="PRK00230.1"/>
    <property type="match status" value="1"/>
</dbReference>
<dbReference type="PANTHER" id="PTHR32119">
    <property type="entry name" value="OROTIDINE 5'-PHOSPHATE DECARBOXYLASE"/>
    <property type="match status" value="1"/>
</dbReference>
<dbReference type="OrthoDB" id="9806203at2"/>
<evidence type="ECO:0000259" key="13">
    <source>
        <dbReference type="SMART" id="SM00934"/>
    </source>
</evidence>
<feature type="active site" description="For OMPdecase activity" evidence="10">
    <location>
        <position position="60"/>
    </location>
</feature>
<evidence type="ECO:0000256" key="1">
    <source>
        <dbReference type="ARBA" id="ARBA00002356"/>
    </source>
</evidence>
<feature type="active site" description="Proton donor" evidence="9">
    <location>
        <position position="62"/>
    </location>
</feature>
<keyword evidence="5 9" id="KW-0665">Pyrimidine biosynthesis</keyword>
<evidence type="ECO:0000313" key="15">
    <source>
        <dbReference type="Proteomes" id="UP000066549"/>
    </source>
</evidence>
<feature type="binding site" evidence="9 11">
    <location>
        <position position="209"/>
    </location>
    <ligand>
        <name>substrate</name>
    </ligand>
</feature>
<dbReference type="InterPro" id="IPR047596">
    <property type="entry name" value="OMPdecase_bac"/>
</dbReference>
<dbReference type="InterPro" id="IPR001754">
    <property type="entry name" value="OMPdeCOase_dom"/>
</dbReference>
<dbReference type="InterPro" id="IPR011060">
    <property type="entry name" value="RibuloseP-bd_barrel"/>
</dbReference>
<gene>
    <name evidence="9" type="primary">pyrF</name>
    <name evidence="14" type="ORF">VI33_00900</name>
</gene>
<dbReference type="PROSITE" id="PS00156">
    <property type="entry name" value="OMPDECASE"/>
    <property type="match status" value="1"/>
</dbReference>
<dbReference type="InterPro" id="IPR014732">
    <property type="entry name" value="OMPdecase"/>
</dbReference>
<dbReference type="InterPro" id="IPR018089">
    <property type="entry name" value="OMPdecase_AS"/>
</dbReference>
<evidence type="ECO:0000256" key="3">
    <source>
        <dbReference type="ARBA" id="ARBA00011738"/>
    </source>
</evidence>
<feature type="binding site" evidence="9 11">
    <location>
        <position position="188"/>
    </location>
    <ligand>
        <name>substrate</name>
    </ligand>
</feature>
<comment type="similarity">
    <text evidence="8 9">Belongs to the OMP decarboxylase family. Type 1 subfamily.</text>
</comment>
<dbReference type="InterPro" id="IPR013785">
    <property type="entry name" value="Aldolase_TIM"/>
</dbReference>
<evidence type="ECO:0000256" key="4">
    <source>
        <dbReference type="ARBA" id="ARBA00022793"/>
    </source>
</evidence>
<name>A0A0H4J002_9PROT</name>
<dbReference type="PATRIC" id="fig|1623450.3.peg.184"/>
<keyword evidence="15" id="KW-1185">Reference proteome</keyword>
<dbReference type="SUPFAM" id="SSF51366">
    <property type="entry name" value="Ribulose-phoshate binding barrel"/>
    <property type="match status" value="1"/>
</dbReference>
<proteinExistence type="inferred from homology"/>
<dbReference type="FunFam" id="3.20.20.70:FF:000015">
    <property type="entry name" value="Orotidine 5'-phosphate decarboxylase"/>
    <property type="match status" value="1"/>
</dbReference>
<evidence type="ECO:0000256" key="12">
    <source>
        <dbReference type="RuleBase" id="RU000512"/>
    </source>
</evidence>
<evidence type="ECO:0000256" key="2">
    <source>
        <dbReference type="ARBA" id="ARBA00004861"/>
    </source>
</evidence>
<organism evidence="14 15">
    <name type="scientific">Methylophilales bacterium MBRS-H7</name>
    <dbReference type="NCBI Taxonomy" id="1623450"/>
    <lineage>
        <taxon>Bacteria</taxon>
        <taxon>Pseudomonadati</taxon>
        <taxon>Pseudomonadota</taxon>
        <taxon>Betaproteobacteria</taxon>
        <taxon>Nitrosomonadales</taxon>
        <taxon>OM43 clade</taxon>
    </lineage>
</organism>
<dbReference type="EMBL" id="CP011002">
    <property type="protein sequence ID" value="AKO65360.1"/>
    <property type="molecule type" value="Genomic_DNA"/>
</dbReference>
<evidence type="ECO:0000256" key="11">
    <source>
        <dbReference type="PIRSR" id="PIRSR614732-2"/>
    </source>
</evidence>
<feature type="active site" description="For OMPdecase activity" evidence="10">
    <location>
        <position position="62"/>
    </location>
</feature>
<feature type="binding site" evidence="9 11">
    <location>
        <position position="11"/>
    </location>
    <ligand>
        <name>substrate</name>
    </ligand>
</feature>
<dbReference type="AlphaFoldDB" id="A0A0H4J002"/>
<dbReference type="PANTHER" id="PTHR32119:SF2">
    <property type="entry name" value="OROTIDINE 5'-PHOSPHATE DECARBOXYLASE"/>
    <property type="match status" value="1"/>
</dbReference>
<evidence type="ECO:0000256" key="8">
    <source>
        <dbReference type="ARBA" id="ARBA00061012"/>
    </source>
</evidence>
<feature type="binding site" evidence="9">
    <location>
        <begin position="60"/>
        <end position="69"/>
    </location>
    <ligand>
        <name>substrate</name>
    </ligand>
</feature>
<dbReference type="Pfam" id="PF00215">
    <property type="entry name" value="OMPdecase"/>
    <property type="match status" value="1"/>
</dbReference>
<dbReference type="SMART" id="SM00934">
    <property type="entry name" value="OMPdecase"/>
    <property type="match status" value="1"/>
</dbReference>
<dbReference type="GO" id="GO:0004590">
    <property type="term" value="F:orotidine-5'-phosphate decarboxylase activity"/>
    <property type="evidence" value="ECO:0007669"/>
    <property type="project" value="UniProtKB-UniRule"/>
</dbReference>
<comment type="subunit">
    <text evidence="3 9">Homodimer.</text>
</comment>
<evidence type="ECO:0000256" key="5">
    <source>
        <dbReference type="ARBA" id="ARBA00022975"/>
    </source>
</evidence>
<sequence length="229" mass="25219">MNDSKVIVALDFSSLDETEVFLKKIKGQNCKVKVGKELFTTEGPNIIKLIQQYGFETFLDLKFHDIPNTVTRAIKASCDLGVWMVNVHASGGKQMMLAAREAVESSSHKPLLIAVTILTSFDNSSYQELGFKNELQEQIAYLATMSEKSGMDGIVCSANDVPSIKPLVREKFQFITPGIRVANSDDDQKRVATPENAISNGSNYLVIGRPITLSDDPATMIDKINQSIN</sequence>
<dbReference type="Gene3D" id="3.20.20.70">
    <property type="entry name" value="Aldolase class I"/>
    <property type="match status" value="1"/>
</dbReference>
<feature type="domain" description="Orotidine 5'-phosphate decarboxylase" evidence="13">
    <location>
        <begin position="5"/>
        <end position="224"/>
    </location>
</feature>